<proteinExistence type="predicted"/>
<comment type="caution">
    <text evidence="1">The sequence shown here is derived from an EMBL/GenBank/DDBJ whole genome shotgun (WGS) entry which is preliminary data.</text>
</comment>
<accession>A0ABW5DGC4</accession>
<evidence type="ECO:0000313" key="1">
    <source>
        <dbReference type="EMBL" id="MFD2259775.1"/>
    </source>
</evidence>
<protein>
    <recommendedName>
        <fullName evidence="3">Restriction endonuclease</fullName>
    </recommendedName>
</protein>
<gene>
    <name evidence="1" type="ORF">ACFSMZ_08350</name>
</gene>
<evidence type="ECO:0008006" key="3">
    <source>
        <dbReference type="Google" id="ProtNLM"/>
    </source>
</evidence>
<dbReference type="Proteomes" id="UP001597373">
    <property type="component" value="Unassembled WGS sequence"/>
</dbReference>
<keyword evidence="2" id="KW-1185">Reference proteome</keyword>
<evidence type="ECO:0000313" key="2">
    <source>
        <dbReference type="Proteomes" id="UP001597373"/>
    </source>
</evidence>
<dbReference type="RefSeq" id="WP_144865442.1">
    <property type="nucleotide sequence ID" value="NZ_BAABGS010000060.1"/>
</dbReference>
<reference evidence="2" key="1">
    <citation type="journal article" date="2019" name="Int. J. Syst. Evol. Microbiol.">
        <title>The Global Catalogue of Microorganisms (GCM) 10K type strain sequencing project: providing services to taxonomists for standard genome sequencing and annotation.</title>
        <authorList>
            <consortium name="The Broad Institute Genomics Platform"/>
            <consortium name="The Broad Institute Genome Sequencing Center for Infectious Disease"/>
            <person name="Wu L."/>
            <person name="Ma J."/>
        </authorList>
    </citation>
    <scope>NUCLEOTIDE SEQUENCE [LARGE SCALE GENOMIC DNA]</scope>
    <source>
        <strain evidence="2">KCTC 23707</strain>
    </source>
</reference>
<organism evidence="1 2">
    <name type="scientific">Chelativorans composti</name>
    <dbReference type="NCBI Taxonomy" id="768533"/>
    <lineage>
        <taxon>Bacteria</taxon>
        <taxon>Pseudomonadati</taxon>
        <taxon>Pseudomonadota</taxon>
        <taxon>Alphaproteobacteria</taxon>
        <taxon>Hyphomicrobiales</taxon>
        <taxon>Phyllobacteriaceae</taxon>
        <taxon>Chelativorans</taxon>
    </lineage>
</organism>
<sequence>MIAFRDVDDADPALLHSPIVRAIEKTFAYIAEHGGIALTPSKAFKRSFVHWAAAQFEWPGYSEADLFAVNKVLNEMDFGPLMDLHDMMIALKIGRHYKGKFKLTRSGQSLVGHPGRLFGIITPFYLFEVDHLRFSRRGARPLGNWDIFLNVLNVEAEKGATGGDIRRALYGEPDNNRFFDETLSSLYVQVLRPLCWTGLLHENRSDGLSRTERSMFTKTPLWRTALRLATDGKLRPRTLH</sequence>
<name>A0ABW5DGC4_9HYPH</name>
<dbReference type="EMBL" id="JBHUIR010000024">
    <property type="protein sequence ID" value="MFD2259775.1"/>
    <property type="molecule type" value="Genomic_DNA"/>
</dbReference>